<feature type="transmembrane region" description="Helical" evidence="1">
    <location>
        <begin position="79"/>
        <end position="99"/>
    </location>
</feature>
<feature type="transmembrane region" description="Helical" evidence="1">
    <location>
        <begin position="111"/>
        <end position="130"/>
    </location>
</feature>
<gene>
    <name evidence="3" type="ORF">ACFSFX_07065</name>
</gene>
<dbReference type="RefSeq" id="WP_343879696.1">
    <property type="nucleotide sequence ID" value="NZ_BAAAIJ010000047.1"/>
</dbReference>
<accession>A0ABW4Q6M3</accession>
<keyword evidence="1" id="KW-0472">Membrane</keyword>
<comment type="caution">
    <text evidence="3">The sequence shown here is derived from an EMBL/GenBank/DDBJ whole genome shotgun (WGS) entry which is preliminary data.</text>
</comment>
<feature type="transmembrane region" description="Helical" evidence="1">
    <location>
        <begin position="218"/>
        <end position="241"/>
    </location>
</feature>
<feature type="transmembrane region" description="Helical" evidence="1">
    <location>
        <begin position="191"/>
        <end position="211"/>
    </location>
</feature>
<reference evidence="4" key="1">
    <citation type="journal article" date="2019" name="Int. J. Syst. Evol. Microbiol.">
        <title>The Global Catalogue of Microorganisms (GCM) 10K type strain sequencing project: providing services to taxonomists for standard genome sequencing and annotation.</title>
        <authorList>
            <consortium name="The Broad Institute Genomics Platform"/>
            <consortium name="The Broad Institute Genome Sequencing Center for Infectious Disease"/>
            <person name="Wu L."/>
            <person name="Ma J."/>
        </authorList>
    </citation>
    <scope>NUCLEOTIDE SEQUENCE [LARGE SCALE GENOMIC DNA]</scope>
    <source>
        <strain evidence="4">JCM 11496</strain>
    </source>
</reference>
<protein>
    <recommendedName>
        <fullName evidence="5">Permease</fullName>
    </recommendedName>
</protein>
<evidence type="ECO:0000313" key="3">
    <source>
        <dbReference type="EMBL" id="MFD1846356.1"/>
    </source>
</evidence>
<evidence type="ECO:0008006" key="5">
    <source>
        <dbReference type="Google" id="ProtNLM"/>
    </source>
</evidence>
<keyword evidence="1" id="KW-0812">Transmembrane</keyword>
<keyword evidence="2" id="KW-0732">Signal</keyword>
<keyword evidence="1" id="KW-1133">Transmembrane helix</keyword>
<feature type="transmembrane region" description="Helical" evidence="1">
    <location>
        <begin position="142"/>
        <end position="159"/>
    </location>
</feature>
<evidence type="ECO:0000313" key="4">
    <source>
        <dbReference type="Proteomes" id="UP001597307"/>
    </source>
</evidence>
<feature type="transmembrane region" description="Helical" evidence="1">
    <location>
        <begin position="166"/>
        <end position="185"/>
    </location>
</feature>
<name>A0ABW4Q6M3_9MICC</name>
<dbReference type="Proteomes" id="UP001597307">
    <property type="component" value="Unassembled WGS sequence"/>
</dbReference>
<feature type="chain" id="PRO_5045182803" description="Permease" evidence="2">
    <location>
        <begin position="20"/>
        <end position="247"/>
    </location>
</feature>
<dbReference type="EMBL" id="JBHUGA010000011">
    <property type="protein sequence ID" value="MFD1846356.1"/>
    <property type="molecule type" value="Genomic_DNA"/>
</dbReference>
<evidence type="ECO:0000256" key="1">
    <source>
        <dbReference type="SAM" id="Phobius"/>
    </source>
</evidence>
<evidence type="ECO:0000256" key="2">
    <source>
        <dbReference type="SAM" id="SignalP"/>
    </source>
</evidence>
<feature type="signal peptide" evidence="2">
    <location>
        <begin position="1"/>
        <end position="19"/>
    </location>
</feature>
<keyword evidence="4" id="KW-1185">Reference proteome</keyword>
<proteinExistence type="predicted"/>
<feature type="transmembrane region" description="Helical" evidence="1">
    <location>
        <begin position="29"/>
        <end position="49"/>
    </location>
</feature>
<organism evidence="3 4">
    <name type="scientific">Arthrobacter flavus</name>
    <dbReference type="NCBI Taxonomy" id="95172"/>
    <lineage>
        <taxon>Bacteria</taxon>
        <taxon>Bacillati</taxon>
        <taxon>Actinomycetota</taxon>
        <taxon>Actinomycetes</taxon>
        <taxon>Micrococcales</taxon>
        <taxon>Micrococcaceae</taxon>
        <taxon>Arthrobacter</taxon>
    </lineage>
</organism>
<sequence length="247" mass="24816">MRIWMVAAAAATAVASVVAASYVSLSAVAAVTAVLILVGAIGWPHLLGVPAKKTQSTVMAMSALAATATAYTAPDSEYLRWMPIAAALGLGAVFLIQLFRGTGQSLRLESTLGVGVGVFLVCLGSGWVAADQLSVNAGNTGMMLVTGISVMIALAVSLLPWPDRIVAPLGTVLAATAGPLGAILFTDVPGLAAGIVGAISGAVIVCTRRLLLAREAPLNVAAALSVGVAPILVIGSLVYFLEKLLTA</sequence>